<sequence>MSNFSDKTEVEISEDLSILVGFIGLTLINFSFTRKYRKWSNCLNKIADTRKFGKPADFDAIAKRGNRFTLAYFRYLIFSCVFYGMVHLVQIKECQQINKDKGLHEVCGTFNSIWLPFEGDKLIVQIIIITIQGLLEYYVTSPAGVIFIIPWEAVEVLISHINHFKSNVLKIFEQSTVQGRSDKLKFCIQYHNHILSMSGELNNLVKYTSGFLSFTGAVIFGFTGNYLLNTLSMSEAIYDAQWYKADVNTMKDIRFMLARSQIPIVFEALPLGNFNYPLFLAIIKTAYSYMTLIHQTI</sequence>
<evidence type="ECO:0000256" key="1">
    <source>
        <dbReference type="ARBA" id="ARBA00004651"/>
    </source>
</evidence>
<keyword evidence="3" id="KW-0716">Sensory transduction</keyword>
<keyword evidence="12" id="KW-1185">Reference proteome</keyword>
<dbReference type="GO" id="GO:0004984">
    <property type="term" value="F:olfactory receptor activity"/>
    <property type="evidence" value="ECO:0007669"/>
    <property type="project" value="InterPro"/>
</dbReference>
<dbReference type="GO" id="GO:0005886">
    <property type="term" value="C:plasma membrane"/>
    <property type="evidence" value="ECO:0007669"/>
    <property type="project" value="UniProtKB-SubCell"/>
</dbReference>
<evidence type="ECO:0000256" key="7">
    <source>
        <dbReference type="ARBA" id="ARBA00023136"/>
    </source>
</evidence>
<evidence type="ECO:0000256" key="8">
    <source>
        <dbReference type="ARBA" id="ARBA00023170"/>
    </source>
</evidence>
<feature type="transmembrane region" description="Helical" evidence="10">
    <location>
        <begin position="72"/>
        <end position="89"/>
    </location>
</feature>
<dbReference type="GO" id="GO:0005549">
    <property type="term" value="F:odorant binding"/>
    <property type="evidence" value="ECO:0007669"/>
    <property type="project" value="InterPro"/>
</dbReference>
<evidence type="ECO:0000256" key="6">
    <source>
        <dbReference type="ARBA" id="ARBA00022989"/>
    </source>
</evidence>
<evidence type="ECO:0000313" key="11">
    <source>
        <dbReference type="EMBL" id="KAJ8950578.1"/>
    </source>
</evidence>
<evidence type="ECO:0000256" key="9">
    <source>
        <dbReference type="ARBA" id="ARBA00023224"/>
    </source>
</evidence>
<dbReference type="Pfam" id="PF02949">
    <property type="entry name" value="7tm_6"/>
    <property type="match status" value="2"/>
</dbReference>
<keyword evidence="5" id="KW-0552">Olfaction</keyword>
<evidence type="ECO:0000256" key="4">
    <source>
        <dbReference type="ARBA" id="ARBA00022692"/>
    </source>
</evidence>
<evidence type="ECO:0000256" key="10">
    <source>
        <dbReference type="SAM" id="Phobius"/>
    </source>
</evidence>
<evidence type="ECO:0000256" key="3">
    <source>
        <dbReference type="ARBA" id="ARBA00022606"/>
    </source>
</evidence>
<proteinExistence type="predicted"/>
<organism evidence="11 12">
    <name type="scientific">Rhamnusium bicolor</name>
    <dbReference type="NCBI Taxonomy" id="1586634"/>
    <lineage>
        <taxon>Eukaryota</taxon>
        <taxon>Metazoa</taxon>
        <taxon>Ecdysozoa</taxon>
        <taxon>Arthropoda</taxon>
        <taxon>Hexapoda</taxon>
        <taxon>Insecta</taxon>
        <taxon>Pterygota</taxon>
        <taxon>Neoptera</taxon>
        <taxon>Endopterygota</taxon>
        <taxon>Coleoptera</taxon>
        <taxon>Polyphaga</taxon>
        <taxon>Cucujiformia</taxon>
        <taxon>Chrysomeloidea</taxon>
        <taxon>Cerambycidae</taxon>
        <taxon>Lepturinae</taxon>
        <taxon>Rhagiini</taxon>
        <taxon>Rhamnusium</taxon>
    </lineage>
</organism>
<dbReference type="AlphaFoldDB" id="A0AAV8YH75"/>
<evidence type="ECO:0000313" key="12">
    <source>
        <dbReference type="Proteomes" id="UP001162156"/>
    </source>
</evidence>
<name>A0AAV8YH75_9CUCU</name>
<protein>
    <submittedName>
        <fullName evidence="11">Uncharacterized protein</fullName>
    </submittedName>
</protein>
<evidence type="ECO:0000256" key="2">
    <source>
        <dbReference type="ARBA" id="ARBA00022475"/>
    </source>
</evidence>
<dbReference type="GO" id="GO:0007165">
    <property type="term" value="P:signal transduction"/>
    <property type="evidence" value="ECO:0007669"/>
    <property type="project" value="UniProtKB-KW"/>
</dbReference>
<comment type="subcellular location">
    <subcellularLocation>
        <location evidence="1">Cell membrane</location>
        <topology evidence="1">Multi-pass membrane protein</topology>
    </subcellularLocation>
</comment>
<gene>
    <name evidence="11" type="ORF">NQ314_007842</name>
</gene>
<feature type="transmembrane region" description="Helical" evidence="10">
    <location>
        <begin position="16"/>
        <end position="32"/>
    </location>
</feature>
<dbReference type="Proteomes" id="UP001162156">
    <property type="component" value="Unassembled WGS sequence"/>
</dbReference>
<dbReference type="PANTHER" id="PTHR21137">
    <property type="entry name" value="ODORANT RECEPTOR"/>
    <property type="match status" value="1"/>
</dbReference>
<keyword evidence="9" id="KW-0807">Transducer</keyword>
<keyword evidence="2" id="KW-1003">Cell membrane</keyword>
<keyword evidence="4 10" id="KW-0812">Transmembrane</keyword>
<evidence type="ECO:0000256" key="5">
    <source>
        <dbReference type="ARBA" id="ARBA00022725"/>
    </source>
</evidence>
<comment type="caution">
    <text evidence="11">The sequence shown here is derived from an EMBL/GenBank/DDBJ whole genome shotgun (WGS) entry which is preliminary data.</text>
</comment>
<reference evidence="11" key="1">
    <citation type="journal article" date="2023" name="Insect Mol. Biol.">
        <title>Genome sequencing provides insights into the evolution of gene families encoding plant cell wall-degrading enzymes in longhorned beetles.</title>
        <authorList>
            <person name="Shin N.R."/>
            <person name="Okamura Y."/>
            <person name="Kirsch R."/>
            <person name="Pauchet Y."/>
        </authorList>
    </citation>
    <scope>NUCLEOTIDE SEQUENCE</scope>
    <source>
        <strain evidence="11">RBIC_L_NR</strain>
    </source>
</reference>
<keyword evidence="8" id="KW-0675">Receptor</keyword>
<accession>A0AAV8YH75</accession>
<keyword evidence="7 10" id="KW-0472">Membrane</keyword>
<keyword evidence="6 10" id="KW-1133">Transmembrane helix</keyword>
<dbReference type="EMBL" id="JANEYF010002168">
    <property type="protein sequence ID" value="KAJ8950578.1"/>
    <property type="molecule type" value="Genomic_DNA"/>
</dbReference>
<dbReference type="PANTHER" id="PTHR21137:SF35">
    <property type="entry name" value="ODORANT RECEPTOR 19A-RELATED"/>
    <property type="match status" value="1"/>
</dbReference>
<dbReference type="InterPro" id="IPR004117">
    <property type="entry name" value="7tm6_olfct_rcpt"/>
</dbReference>